<evidence type="ECO:0000256" key="6">
    <source>
        <dbReference type="ARBA" id="ARBA00022989"/>
    </source>
</evidence>
<protein>
    <submittedName>
        <fullName evidence="11">Mitochondrial carrier protein</fullName>
    </submittedName>
</protein>
<dbReference type="InterPro" id="IPR018108">
    <property type="entry name" value="MCP_transmembrane"/>
</dbReference>
<keyword evidence="12" id="KW-1185">Reference proteome</keyword>
<dbReference type="PROSITE" id="PS50920">
    <property type="entry name" value="SOLCAR"/>
    <property type="match status" value="3"/>
</dbReference>
<dbReference type="EMBL" id="JATAAI010000012">
    <property type="protein sequence ID" value="KAK1741753.1"/>
    <property type="molecule type" value="Genomic_DNA"/>
</dbReference>
<dbReference type="Pfam" id="PF00153">
    <property type="entry name" value="Mito_carr"/>
    <property type="match status" value="2"/>
</dbReference>
<dbReference type="InterPro" id="IPR023395">
    <property type="entry name" value="MCP_dom_sf"/>
</dbReference>
<comment type="subcellular location">
    <subcellularLocation>
        <location evidence="1">Mitochondrion membrane</location>
        <topology evidence="1">Multi-pass membrane protein</topology>
    </subcellularLocation>
</comment>
<dbReference type="SUPFAM" id="SSF103506">
    <property type="entry name" value="Mitochondrial carrier"/>
    <property type="match status" value="1"/>
</dbReference>
<dbReference type="PANTHER" id="PTHR45624:SF10">
    <property type="entry name" value="SLC (SOLUTE CARRIER) HOMOLOG"/>
    <property type="match status" value="1"/>
</dbReference>
<feature type="repeat" description="Solcar" evidence="9">
    <location>
        <begin position="274"/>
        <end position="364"/>
    </location>
</feature>
<comment type="similarity">
    <text evidence="2 10">Belongs to the mitochondrial carrier (TC 2.A.29) family.</text>
</comment>
<dbReference type="GO" id="GO:0031966">
    <property type="term" value="C:mitochondrial membrane"/>
    <property type="evidence" value="ECO:0007669"/>
    <property type="project" value="UniProtKB-SubCell"/>
</dbReference>
<proteinExistence type="inferred from homology"/>
<comment type="caution">
    <text evidence="11">The sequence shown here is derived from an EMBL/GenBank/DDBJ whole genome shotgun (WGS) entry which is preliminary data.</text>
</comment>
<evidence type="ECO:0000256" key="2">
    <source>
        <dbReference type="ARBA" id="ARBA00006375"/>
    </source>
</evidence>
<evidence type="ECO:0000256" key="7">
    <source>
        <dbReference type="ARBA" id="ARBA00023128"/>
    </source>
</evidence>
<gene>
    <name evidence="11" type="ORF">QTG54_007326</name>
</gene>
<name>A0AAD8Y9M2_9STRA</name>
<evidence type="ECO:0000256" key="8">
    <source>
        <dbReference type="ARBA" id="ARBA00023136"/>
    </source>
</evidence>
<keyword evidence="4 9" id="KW-0812">Transmembrane</keyword>
<evidence type="ECO:0000256" key="9">
    <source>
        <dbReference type="PROSITE-ProRule" id="PRU00282"/>
    </source>
</evidence>
<dbReference type="InterPro" id="IPR050567">
    <property type="entry name" value="Mitochondrial_Carrier"/>
</dbReference>
<evidence type="ECO:0000256" key="1">
    <source>
        <dbReference type="ARBA" id="ARBA00004225"/>
    </source>
</evidence>
<keyword evidence="7" id="KW-0496">Mitochondrion</keyword>
<reference evidence="11" key="1">
    <citation type="submission" date="2023-06" db="EMBL/GenBank/DDBJ databases">
        <title>Survivors Of The Sea: Transcriptome response of Skeletonema marinoi to long-term dormancy.</title>
        <authorList>
            <person name="Pinder M.I.M."/>
            <person name="Kourtchenko O."/>
            <person name="Robertson E.K."/>
            <person name="Larsson T."/>
            <person name="Maumus F."/>
            <person name="Osuna-Cruz C.M."/>
            <person name="Vancaester E."/>
            <person name="Stenow R."/>
            <person name="Vandepoele K."/>
            <person name="Ploug H."/>
            <person name="Bruchert V."/>
            <person name="Godhe A."/>
            <person name="Topel M."/>
        </authorList>
    </citation>
    <scope>NUCLEOTIDE SEQUENCE</scope>
    <source>
        <strain evidence="11">R05AC</strain>
    </source>
</reference>
<dbReference type="PANTHER" id="PTHR45624">
    <property type="entry name" value="MITOCHONDRIAL BASIC AMINO ACIDS TRANSPORTER-RELATED"/>
    <property type="match status" value="1"/>
</dbReference>
<evidence type="ECO:0000256" key="10">
    <source>
        <dbReference type="RuleBase" id="RU000488"/>
    </source>
</evidence>
<keyword evidence="8 9" id="KW-0472">Membrane</keyword>
<evidence type="ECO:0000256" key="5">
    <source>
        <dbReference type="ARBA" id="ARBA00022737"/>
    </source>
</evidence>
<evidence type="ECO:0000256" key="3">
    <source>
        <dbReference type="ARBA" id="ARBA00022448"/>
    </source>
</evidence>
<evidence type="ECO:0000313" key="12">
    <source>
        <dbReference type="Proteomes" id="UP001224775"/>
    </source>
</evidence>
<feature type="repeat" description="Solcar" evidence="9">
    <location>
        <begin position="170"/>
        <end position="255"/>
    </location>
</feature>
<dbReference type="Proteomes" id="UP001224775">
    <property type="component" value="Unassembled WGS sequence"/>
</dbReference>
<keyword evidence="5" id="KW-0677">Repeat</keyword>
<dbReference type="Gene3D" id="1.50.40.10">
    <property type="entry name" value="Mitochondrial carrier domain"/>
    <property type="match status" value="1"/>
</dbReference>
<dbReference type="AlphaFoldDB" id="A0AAD8Y9M2"/>
<feature type="repeat" description="Solcar" evidence="9">
    <location>
        <begin position="17"/>
        <end position="142"/>
    </location>
</feature>
<accession>A0AAD8Y9M2</accession>
<sequence>MSARMEGDDHSYSYSATTIRNGLISGYTAGICGIVIGHPLDSLKVLLQTANAGPTNPSSASGSGVRVGAKVVNSSNFVISRASSTAAAAAVSTRPSSVQTSNIIPAGKRSLTSLYAGVTGPLLTVGLIQSINFAVYDSVRRVLYERQLRRENDSGVVLVNCLPDDYLHYDDLQNVAVASFISGGATSFLTSPVTMVKTKQQIMQWSFRKAIQDTWSRGNSKLKLQNFYTGFGIHFCCDAFGRSLYMFTYEYLKRSMSERQHVDVDSNSASPANLSIPQRMICAASAGMTCWAFIYPADVIRSRLYSQSLNSQSLPTTMDGIRLAQQMVRETGYQSLYRGMPISVARAGPVAAAILPVYDYMLDMIS</sequence>
<dbReference type="GO" id="GO:0022857">
    <property type="term" value="F:transmembrane transporter activity"/>
    <property type="evidence" value="ECO:0007669"/>
    <property type="project" value="TreeGrafter"/>
</dbReference>
<organism evidence="11 12">
    <name type="scientific">Skeletonema marinoi</name>
    <dbReference type="NCBI Taxonomy" id="267567"/>
    <lineage>
        <taxon>Eukaryota</taxon>
        <taxon>Sar</taxon>
        <taxon>Stramenopiles</taxon>
        <taxon>Ochrophyta</taxon>
        <taxon>Bacillariophyta</taxon>
        <taxon>Coscinodiscophyceae</taxon>
        <taxon>Thalassiosirophycidae</taxon>
        <taxon>Thalassiosirales</taxon>
        <taxon>Skeletonemataceae</taxon>
        <taxon>Skeletonema</taxon>
        <taxon>Skeletonema marinoi-dohrnii complex</taxon>
    </lineage>
</organism>
<keyword evidence="3 10" id="KW-0813">Transport</keyword>
<keyword evidence="6" id="KW-1133">Transmembrane helix</keyword>
<evidence type="ECO:0000256" key="4">
    <source>
        <dbReference type="ARBA" id="ARBA00022692"/>
    </source>
</evidence>
<evidence type="ECO:0000313" key="11">
    <source>
        <dbReference type="EMBL" id="KAK1741753.1"/>
    </source>
</evidence>